<evidence type="ECO:0000313" key="6">
    <source>
        <dbReference type="EMBL" id="EHB12325.1"/>
    </source>
</evidence>
<keyword evidence="2" id="KW-0812">Transmembrane</keyword>
<proteinExistence type="predicted"/>
<dbReference type="AlphaFoldDB" id="G5BSR4"/>
<dbReference type="InterPro" id="IPR036465">
    <property type="entry name" value="vWFA_dom_sf"/>
</dbReference>
<dbReference type="GO" id="GO:0009986">
    <property type="term" value="C:cell surface"/>
    <property type="evidence" value="ECO:0007669"/>
    <property type="project" value="TreeGrafter"/>
</dbReference>
<evidence type="ECO:0000256" key="5">
    <source>
        <dbReference type="ARBA" id="ARBA00023136"/>
    </source>
</evidence>
<evidence type="ECO:0000256" key="1">
    <source>
        <dbReference type="ARBA" id="ARBA00004167"/>
    </source>
</evidence>
<name>G5BSR4_HETGA</name>
<evidence type="ECO:0000256" key="2">
    <source>
        <dbReference type="ARBA" id="ARBA00022692"/>
    </source>
</evidence>
<keyword evidence="3" id="KW-0732">Signal</keyword>
<organism evidence="6 7">
    <name type="scientific">Heterocephalus glaber</name>
    <name type="common">Naked mole rat</name>
    <dbReference type="NCBI Taxonomy" id="10181"/>
    <lineage>
        <taxon>Eukaryota</taxon>
        <taxon>Metazoa</taxon>
        <taxon>Chordata</taxon>
        <taxon>Craniata</taxon>
        <taxon>Vertebrata</taxon>
        <taxon>Euteleostomi</taxon>
        <taxon>Mammalia</taxon>
        <taxon>Eutheria</taxon>
        <taxon>Euarchontoglires</taxon>
        <taxon>Glires</taxon>
        <taxon>Rodentia</taxon>
        <taxon>Hystricomorpha</taxon>
        <taxon>Bathyergidae</taxon>
        <taxon>Heterocephalus</taxon>
    </lineage>
</organism>
<dbReference type="PANTHER" id="PTHR16059:SF16">
    <property type="entry name" value="ANTHRAX TOXIN RECEPTOR-LIKE"/>
    <property type="match status" value="1"/>
</dbReference>
<keyword evidence="4" id="KW-1133">Transmembrane helix</keyword>
<dbReference type="STRING" id="10181.G5BSR4"/>
<evidence type="ECO:0000256" key="4">
    <source>
        <dbReference type="ARBA" id="ARBA00022989"/>
    </source>
</evidence>
<keyword evidence="5" id="KW-0472">Membrane</keyword>
<dbReference type="Proteomes" id="UP000006813">
    <property type="component" value="Unassembled WGS sequence"/>
</dbReference>
<dbReference type="EMBL" id="JH171651">
    <property type="protein sequence ID" value="EHB12325.1"/>
    <property type="molecule type" value="Genomic_DNA"/>
</dbReference>
<dbReference type="SUPFAM" id="SSF53300">
    <property type="entry name" value="vWA-like"/>
    <property type="match status" value="1"/>
</dbReference>
<dbReference type="InParanoid" id="G5BSR4"/>
<keyword evidence="6" id="KW-0675">Receptor</keyword>
<evidence type="ECO:0000313" key="7">
    <source>
        <dbReference type="Proteomes" id="UP000006813"/>
    </source>
</evidence>
<dbReference type="GO" id="GO:0004888">
    <property type="term" value="F:transmembrane signaling receptor activity"/>
    <property type="evidence" value="ECO:0007669"/>
    <property type="project" value="TreeGrafter"/>
</dbReference>
<reference evidence="6 7" key="1">
    <citation type="journal article" date="2011" name="Nature">
        <title>Genome sequencing reveals insights into physiology and longevity of the naked mole rat.</title>
        <authorList>
            <person name="Kim E.B."/>
            <person name="Fang X."/>
            <person name="Fushan A.A."/>
            <person name="Huang Z."/>
            <person name="Lobanov A.V."/>
            <person name="Han L."/>
            <person name="Marino S.M."/>
            <person name="Sun X."/>
            <person name="Turanov A.A."/>
            <person name="Yang P."/>
            <person name="Yim S.H."/>
            <person name="Zhao X."/>
            <person name="Kasaikina M.V."/>
            <person name="Stoletzki N."/>
            <person name="Peng C."/>
            <person name="Polak P."/>
            <person name="Xiong Z."/>
            <person name="Kiezun A."/>
            <person name="Zhu Y."/>
            <person name="Chen Y."/>
            <person name="Kryukov G.V."/>
            <person name="Zhang Q."/>
            <person name="Peshkin L."/>
            <person name="Yang L."/>
            <person name="Bronson R.T."/>
            <person name="Buffenstein R."/>
            <person name="Wang B."/>
            <person name="Han C."/>
            <person name="Li Q."/>
            <person name="Chen L."/>
            <person name="Zhao W."/>
            <person name="Sunyaev S.R."/>
            <person name="Park T.J."/>
            <person name="Zhang G."/>
            <person name="Wang J."/>
            <person name="Gladyshev V.N."/>
        </authorList>
    </citation>
    <scope>NUCLEOTIDE SEQUENCE [LARGE SCALE GENOMIC DNA]</scope>
</reference>
<evidence type="ECO:0000256" key="3">
    <source>
        <dbReference type="ARBA" id="ARBA00022729"/>
    </source>
</evidence>
<dbReference type="PANTHER" id="PTHR16059">
    <property type="entry name" value="ANTHRAX TOXIN RECEPTOR"/>
    <property type="match status" value="1"/>
</dbReference>
<protein>
    <submittedName>
        <fullName evidence="6">Anthrax toxin receptor-like protein</fullName>
    </submittedName>
</protein>
<dbReference type="Gene3D" id="3.40.50.410">
    <property type="entry name" value="von Willebrand factor, type A domain"/>
    <property type="match status" value="1"/>
</dbReference>
<sequence>MRVLSSWAAVPSRNLQVVAKAGTGTTPSWAALQDRLLLPVPRDGLGLVDTWLGCPQGRGVSSMIIALLTGQLKPDVLNKSVVEAHKARTMGAYIYCIGVSEYNVEQLTAIADSPEHVFGIHGVPRNLHGRVNYVREWAGCEQGDSGISSGPEAHIPVPSPALHLRLEQGPVLNSDQWSLPLCAQVCRRSKVKNARGQRLRGGHRRMLSRGLQVQWTVDISQGFPSVKDPDNTMKNDP</sequence>
<dbReference type="GO" id="GO:0005886">
    <property type="term" value="C:plasma membrane"/>
    <property type="evidence" value="ECO:0007669"/>
    <property type="project" value="TreeGrafter"/>
</dbReference>
<comment type="subcellular location">
    <subcellularLocation>
        <location evidence="1">Membrane</location>
        <topology evidence="1">Single-pass membrane protein</topology>
    </subcellularLocation>
</comment>
<accession>G5BSR4</accession>
<gene>
    <name evidence="6" type="ORF">GW7_10522</name>
</gene>